<reference evidence="2 3" key="1">
    <citation type="journal article" date="2020" name="Genome Biol. Evol.">
        <title>Comparative genomics of strictly vertically transmitted, feminizing microsporidia endosymbionts of amphipod crustaceans.</title>
        <authorList>
            <person name="Cormier A."/>
            <person name="Chebbi M.A."/>
            <person name="Giraud I."/>
            <person name="Wattier R."/>
            <person name="Teixeira M."/>
            <person name="Gilbert C."/>
            <person name="Rigaud T."/>
            <person name="Cordaux R."/>
        </authorList>
    </citation>
    <scope>NUCLEOTIDE SEQUENCE [LARGE SCALE GENOMIC DNA]</scope>
    <source>
        <strain evidence="2 3">Ou3-Ou53</strain>
    </source>
</reference>
<gene>
    <name evidence="2" type="primary">TCB1_5</name>
    <name evidence="2" type="ORF">NGRA_3210</name>
</gene>
<dbReference type="Proteomes" id="UP000740883">
    <property type="component" value="Unassembled WGS sequence"/>
</dbReference>
<dbReference type="Gene3D" id="3.30.420.10">
    <property type="entry name" value="Ribonuclease H-like superfamily/Ribonuclease H"/>
    <property type="match status" value="1"/>
</dbReference>
<evidence type="ECO:0000313" key="2">
    <source>
        <dbReference type="EMBL" id="KAF9758239.1"/>
    </source>
</evidence>
<dbReference type="AlphaFoldDB" id="A0A9P6GXS9"/>
<dbReference type="Pfam" id="PF13358">
    <property type="entry name" value="DDE_3"/>
    <property type="match status" value="1"/>
</dbReference>
<evidence type="ECO:0000259" key="1">
    <source>
        <dbReference type="Pfam" id="PF13358"/>
    </source>
</evidence>
<comment type="caution">
    <text evidence="2">The sequence shown here is derived from an EMBL/GenBank/DDBJ whole genome shotgun (WGS) entry which is preliminary data.</text>
</comment>
<feature type="domain" description="Tc1-like transposase DDE" evidence="1">
    <location>
        <begin position="5"/>
        <end position="62"/>
    </location>
</feature>
<name>A0A9P6GXS9_9MICR</name>
<proteinExistence type="predicted"/>
<keyword evidence="3" id="KW-1185">Reference proteome</keyword>
<accession>A0A9P6GXS9</accession>
<sequence>TFQQDNDPKHKSKATTNFFQNKKIKVLPWPSQSSDMNPIETLWAIIKQKLTLKTPKNKEELKQLITTECNNISLETSQSLAMSFKDRVRAVYDAKRLHTKY</sequence>
<protein>
    <submittedName>
        <fullName evidence="2">Transposable element Tcb1 transposase</fullName>
    </submittedName>
</protein>
<organism evidence="2 3">
    <name type="scientific">Nosema granulosis</name>
    <dbReference type="NCBI Taxonomy" id="83296"/>
    <lineage>
        <taxon>Eukaryota</taxon>
        <taxon>Fungi</taxon>
        <taxon>Fungi incertae sedis</taxon>
        <taxon>Microsporidia</taxon>
        <taxon>Nosematidae</taxon>
        <taxon>Nosema</taxon>
    </lineage>
</organism>
<dbReference type="InterPro" id="IPR038717">
    <property type="entry name" value="Tc1-like_DDE_dom"/>
</dbReference>
<feature type="non-terminal residue" evidence="2">
    <location>
        <position position="1"/>
    </location>
</feature>
<dbReference type="GO" id="GO:0003676">
    <property type="term" value="F:nucleic acid binding"/>
    <property type="evidence" value="ECO:0007669"/>
    <property type="project" value="InterPro"/>
</dbReference>
<dbReference type="OrthoDB" id="2193888at2759"/>
<dbReference type="InterPro" id="IPR036397">
    <property type="entry name" value="RNaseH_sf"/>
</dbReference>
<evidence type="ECO:0000313" key="3">
    <source>
        <dbReference type="Proteomes" id="UP000740883"/>
    </source>
</evidence>
<dbReference type="EMBL" id="SBJO01000674">
    <property type="protein sequence ID" value="KAF9758239.1"/>
    <property type="molecule type" value="Genomic_DNA"/>
</dbReference>